<dbReference type="OrthoDB" id="21342at2"/>
<proteinExistence type="predicted"/>
<keyword evidence="3" id="KW-0689">Ribosomal protein</keyword>
<evidence type="ECO:0000256" key="2">
    <source>
        <dbReference type="ARBA" id="ARBA00022679"/>
    </source>
</evidence>
<dbReference type="RefSeq" id="WP_114590240.1">
    <property type="nucleotide sequence ID" value="NZ_CP031165.1"/>
</dbReference>
<dbReference type="Pfam" id="PF06325">
    <property type="entry name" value="PrmA"/>
    <property type="match status" value="1"/>
</dbReference>
<dbReference type="KEGG" id="euz:DVS28_a0728"/>
<organism evidence="3 4">
    <name type="scientific">Euzebya pacifica</name>
    <dbReference type="NCBI Taxonomy" id="1608957"/>
    <lineage>
        <taxon>Bacteria</taxon>
        <taxon>Bacillati</taxon>
        <taxon>Actinomycetota</taxon>
        <taxon>Nitriliruptoria</taxon>
        <taxon>Euzebyales</taxon>
    </lineage>
</organism>
<keyword evidence="2 3" id="KW-0808">Transferase</keyword>
<accession>A0A346XT82</accession>
<dbReference type="SUPFAM" id="SSF53335">
    <property type="entry name" value="S-adenosyl-L-methionine-dependent methyltransferases"/>
    <property type="match status" value="1"/>
</dbReference>
<dbReference type="GO" id="GO:0008276">
    <property type="term" value="F:protein methyltransferase activity"/>
    <property type="evidence" value="ECO:0007669"/>
    <property type="project" value="TreeGrafter"/>
</dbReference>
<name>A0A346XT82_9ACTN</name>
<evidence type="ECO:0000313" key="3">
    <source>
        <dbReference type="EMBL" id="AXV05429.1"/>
    </source>
</evidence>
<keyword evidence="1 3" id="KW-0489">Methyltransferase</keyword>
<dbReference type="GO" id="GO:0032259">
    <property type="term" value="P:methylation"/>
    <property type="evidence" value="ECO:0007669"/>
    <property type="project" value="UniProtKB-KW"/>
</dbReference>
<keyword evidence="3" id="KW-0687">Ribonucleoprotein</keyword>
<gene>
    <name evidence="3" type="ORF">DVS28_a0728</name>
</gene>
<keyword evidence="4" id="KW-1185">Reference proteome</keyword>
<reference evidence="3 4" key="1">
    <citation type="submission" date="2018-09" db="EMBL/GenBank/DDBJ databases">
        <title>Complete genome sequence of Euzebya sp. DY32-46 isolated from seawater of Pacific Ocean.</title>
        <authorList>
            <person name="Xu L."/>
            <person name="Wu Y.-H."/>
            <person name="Xu X.-W."/>
        </authorList>
    </citation>
    <scope>NUCLEOTIDE SEQUENCE [LARGE SCALE GENOMIC DNA]</scope>
    <source>
        <strain evidence="3 4">DY32-46</strain>
    </source>
</reference>
<dbReference type="EMBL" id="CP031165">
    <property type="protein sequence ID" value="AXV05429.1"/>
    <property type="molecule type" value="Genomic_DNA"/>
</dbReference>
<protein>
    <submittedName>
        <fullName evidence="3">Ribosomal protein L11 methyltransferase</fullName>
    </submittedName>
</protein>
<dbReference type="InterPro" id="IPR050078">
    <property type="entry name" value="Ribosomal_L11_MeTrfase_PrmA"/>
</dbReference>
<dbReference type="AlphaFoldDB" id="A0A346XT82"/>
<dbReference type="GO" id="GO:0005840">
    <property type="term" value="C:ribosome"/>
    <property type="evidence" value="ECO:0007669"/>
    <property type="project" value="UniProtKB-KW"/>
</dbReference>
<evidence type="ECO:0000256" key="1">
    <source>
        <dbReference type="ARBA" id="ARBA00022603"/>
    </source>
</evidence>
<dbReference type="Gene3D" id="3.40.50.150">
    <property type="entry name" value="Vaccinia Virus protein VP39"/>
    <property type="match status" value="1"/>
</dbReference>
<sequence length="279" mass="29351">MDLTGLPPSSWGYRVDSPDLDALSDALDIAGITCDGLTEQDGVSTAWFSTRPDPSATPPMPLDGRWEEVPTTDWSESWKDGLDPITVGALTILPPWLAPDGPQLDQPPYRIVIEPGMAFGTGHHETTTAVLRAMQDVELADRRVADIGTGTGVLALAAIALGAREVIAVDVDELAITVATENIATHGTTDRIDLRVGSCEAVDGTADLVIANIITDKLLAIAVDLVALVAPGGTLLCSGVAVDRSDEARSVFADAGMEPLVTPGREWSVLVARRPVEGR</sequence>
<dbReference type="InterPro" id="IPR029063">
    <property type="entry name" value="SAM-dependent_MTases_sf"/>
</dbReference>
<evidence type="ECO:0000313" key="4">
    <source>
        <dbReference type="Proteomes" id="UP000264006"/>
    </source>
</evidence>
<dbReference type="CDD" id="cd02440">
    <property type="entry name" value="AdoMet_MTases"/>
    <property type="match status" value="1"/>
</dbReference>
<dbReference type="Proteomes" id="UP000264006">
    <property type="component" value="Chromosome"/>
</dbReference>
<dbReference type="PANTHER" id="PTHR43648:SF1">
    <property type="entry name" value="ELECTRON TRANSFER FLAVOPROTEIN BETA SUBUNIT LYSINE METHYLTRANSFERASE"/>
    <property type="match status" value="1"/>
</dbReference>
<dbReference type="Gene3D" id="3.30.70.1170">
    <property type="entry name" value="Sun protein, domain 3"/>
    <property type="match status" value="1"/>
</dbReference>
<dbReference type="PANTHER" id="PTHR43648">
    <property type="entry name" value="ELECTRON TRANSFER FLAVOPROTEIN BETA SUBUNIT LYSINE METHYLTRANSFERASE"/>
    <property type="match status" value="1"/>
</dbReference>